<keyword evidence="11" id="KW-1185">Reference proteome</keyword>
<dbReference type="GO" id="GO:0005524">
    <property type="term" value="F:ATP binding"/>
    <property type="evidence" value="ECO:0007669"/>
    <property type="project" value="InterPro"/>
</dbReference>
<evidence type="ECO:0000256" key="4">
    <source>
        <dbReference type="ARBA" id="ARBA00023204"/>
    </source>
</evidence>
<dbReference type="HAMAP" id="MF_00149">
    <property type="entry name" value="DNA_mis_repair"/>
    <property type="match status" value="1"/>
</dbReference>
<comment type="similarity">
    <text evidence="1 5">Belongs to the DNA mismatch repair MutL/HexB family.</text>
</comment>
<reference evidence="8" key="1">
    <citation type="submission" date="2022-12" db="EMBL/GenBank/DDBJ databases">
        <title>Reference genome sequencing for broad-spectrum identification of bacterial and archaeal isolates by mass spectrometry.</title>
        <authorList>
            <person name="Sekiguchi Y."/>
            <person name="Tourlousse D.M."/>
        </authorList>
    </citation>
    <scope>NUCLEOTIDE SEQUENCE</scope>
    <source>
        <strain evidence="8">301</strain>
    </source>
</reference>
<dbReference type="Pfam" id="PF13589">
    <property type="entry name" value="HATPase_c_3"/>
    <property type="match status" value="1"/>
</dbReference>
<sequence>MSIRRLPPVLIDRIAAGEVVERPAAVVKELVENALDAGARSIEVVIQAGGRRLVRVTDDGSGMGPDDLALCVERHATSKLSGEDLLAIATLGFRGEALPSIGAVAHLAIASRPPGAAHAFEVRVDGGVVTPPRPAALGGGTRVEVRDLFYATPARLKFLKSDRAEGTAAADVVRRLALARPDVAFTLATDERAPVTFPARPDDEAGRAQRLADVLGADAGRNVIAVSGVREGVRLDGLAGLPTFSKANSLSQYLFVNGRPVRDKLLMGAVRAAYADLLPSDRYPVLALFFTLDPRDVDVNVHPAKTEVRFRDGGNVRALIVRTLSDALAARIPSTAASMADRLVALAQTPSLPARTAPGLAELERGGAFAGFRPAPRLDYDWRQSPARPEPFRSGEEQVRLEIAEPSADARADAAPVSAVDLDRPLGAARAQLHETYIVAQTREGLVLIDQHAAHERLVYEKLKAAMERDGVARQGLLIPAVVDLDPADADRLTERAADLAALGLVLEPFGPGAVLVREVPALLKDADVTRLVTDLAEHAAEWDDALPLERRLLHVAATMACHGSVRAGRRLRVEEMNALLREMEQTPNAGECNHGRPTFVTLSLKDVEKLFARR</sequence>
<gene>
    <name evidence="5 8" type="primary">mutL</name>
    <name evidence="9" type="ORF">GGQ86_003275</name>
    <name evidence="8" type="ORF">XFLAVUS301_28590</name>
</gene>
<feature type="domain" description="DNA mismatch repair protein S5" evidence="7">
    <location>
        <begin position="211"/>
        <end position="329"/>
    </location>
</feature>
<dbReference type="CDD" id="cd00782">
    <property type="entry name" value="MutL_Trans"/>
    <property type="match status" value="1"/>
</dbReference>
<dbReference type="GO" id="GO:0016887">
    <property type="term" value="F:ATP hydrolysis activity"/>
    <property type="evidence" value="ECO:0007669"/>
    <property type="project" value="InterPro"/>
</dbReference>
<evidence type="ECO:0000313" key="11">
    <source>
        <dbReference type="Proteomes" id="UP001245370"/>
    </source>
</evidence>
<dbReference type="Gene3D" id="3.30.565.10">
    <property type="entry name" value="Histidine kinase-like ATPase, C-terminal domain"/>
    <property type="match status" value="1"/>
</dbReference>
<dbReference type="Pfam" id="PF08676">
    <property type="entry name" value="MutL_C"/>
    <property type="match status" value="1"/>
</dbReference>
<feature type="domain" description="MutL C-terminal dimerisation" evidence="6">
    <location>
        <begin position="429"/>
        <end position="572"/>
    </location>
</feature>
<comment type="function">
    <text evidence="5">This protein is involved in the repair of mismatches in DNA. It is required for dam-dependent methyl-directed DNA mismatch repair. May act as a 'molecular matchmaker', a protein that promotes the formation of a stable complex between two or more DNA-binding proteins in an ATP-dependent manner without itself being part of a final effector complex.</text>
</comment>
<evidence type="ECO:0000256" key="5">
    <source>
        <dbReference type="HAMAP-Rule" id="MF_00149"/>
    </source>
</evidence>
<evidence type="ECO:0000313" key="9">
    <source>
        <dbReference type="EMBL" id="MDR6334793.1"/>
    </source>
</evidence>
<evidence type="ECO:0000259" key="6">
    <source>
        <dbReference type="SMART" id="SM00853"/>
    </source>
</evidence>
<dbReference type="InterPro" id="IPR038973">
    <property type="entry name" value="MutL/Mlh/Pms-like"/>
</dbReference>
<dbReference type="NCBIfam" id="NF000953">
    <property type="entry name" value="PRK00095.2-4"/>
    <property type="match status" value="1"/>
</dbReference>
<dbReference type="FunFam" id="3.30.565.10:FF:000003">
    <property type="entry name" value="DNA mismatch repair endonuclease MutL"/>
    <property type="match status" value="1"/>
</dbReference>
<dbReference type="PROSITE" id="PS00058">
    <property type="entry name" value="DNA_MISMATCH_REPAIR_1"/>
    <property type="match status" value="1"/>
</dbReference>
<keyword evidence="4 5" id="KW-0234">DNA repair</keyword>
<dbReference type="InterPro" id="IPR020568">
    <property type="entry name" value="Ribosomal_Su5_D2-typ_SF"/>
</dbReference>
<dbReference type="InterPro" id="IPR002099">
    <property type="entry name" value="MutL/Mlh/PMS"/>
</dbReference>
<dbReference type="GO" id="GO:0032300">
    <property type="term" value="C:mismatch repair complex"/>
    <property type="evidence" value="ECO:0007669"/>
    <property type="project" value="InterPro"/>
</dbReference>
<dbReference type="Gene3D" id="3.30.230.10">
    <property type="match status" value="1"/>
</dbReference>
<dbReference type="InterPro" id="IPR036890">
    <property type="entry name" value="HATPase_C_sf"/>
</dbReference>
<dbReference type="Gene3D" id="3.30.1370.100">
    <property type="entry name" value="MutL, C-terminal domain, regulatory subdomain"/>
    <property type="match status" value="1"/>
</dbReference>
<dbReference type="SMART" id="SM01340">
    <property type="entry name" value="DNA_mis_repair"/>
    <property type="match status" value="1"/>
</dbReference>
<name>A0A9W6CMM9_XANFL</name>
<dbReference type="Gene3D" id="3.30.1540.20">
    <property type="entry name" value="MutL, C-terminal domain, dimerisation subdomain"/>
    <property type="match status" value="1"/>
</dbReference>
<evidence type="ECO:0000256" key="1">
    <source>
        <dbReference type="ARBA" id="ARBA00006082"/>
    </source>
</evidence>
<dbReference type="InterPro" id="IPR037198">
    <property type="entry name" value="MutL_C_sf"/>
</dbReference>
<dbReference type="InterPro" id="IPR013507">
    <property type="entry name" value="DNA_mismatch_S5_2-like"/>
</dbReference>
<dbReference type="SUPFAM" id="SSF118116">
    <property type="entry name" value="DNA mismatch repair protein MutL"/>
    <property type="match status" value="1"/>
</dbReference>
<dbReference type="InterPro" id="IPR014721">
    <property type="entry name" value="Ribsml_uS5_D2-typ_fold_subgr"/>
</dbReference>
<dbReference type="GeneID" id="95763646"/>
<dbReference type="PANTHER" id="PTHR10073">
    <property type="entry name" value="DNA MISMATCH REPAIR PROTEIN MLH, PMS, MUTL"/>
    <property type="match status" value="1"/>
</dbReference>
<proteinExistence type="inferred from homology"/>
<dbReference type="Proteomes" id="UP001144397">
    <property type="component" value="Unassembled WGS sequence"/>
</dbReference>
<dbReference type="NCBIfam" id="TIGR00585">
    <property type="entry name" value="mutl"/>
    <property type="match status" value="1"/>
</dbReference>
<dbReference type="CDD" id="cd16926">
    <property type="entry name" value="HATPase_MutL-MLH-PMS-like"/>
    <property type="match status" value="1"/>
</dbReference>
<keyword evidence="3 5" id="KW-0227">DNA damage</keyword>
<evidence type="ECO:0000256" key="2">
    <source>
        <dbReference type="ARBA" id="ARBA00021975"/>
    </source>
</evidence>
<reference evidence="9 11" key="2">
    <citation type="submission" date="2023-07" db="EMBL/GenBank/DDBJ databases">
        <title>Genomic Encyclopedia of Type Strains, Phase IV (KMG-IV): sequencing the most valuable type-strain genomes for metagenomic binning, comparative biology and taxonomic classification.</title>
        <authorList>
            <person name="Goeker M."/>
        </authorList>
    </citation>
    <scope>NUCLEOTIDE SEQUENCE [LARGE SCALE GENOMIC DNA]</scope>
    <source>
        <strain evidence="9 11">DSM 338</strain>
    </source>
</reference>
<dbReference type="InterPro" id="IPR020667">
    <property type="entry name" value="DNA_mismatch_repair_MutL"/>
</dbReference>
<organism evidence="8 10">
    <name type="scientific">Xanthobacter flavus</name>
    <dbReference type="NCBI Taxonomy" id="281"/>
    <lineage>
        <taxon>Bacteria</taxon>
        <taxon>Pseudomonadati</taxon>
        <taxon>Pseudomonadota</taxon>
        <taxon>Alphaproteobacteria</taxon>
        <taxon>Hyphomicrobiales</taxon>
        <taxon>Xanthobacteraceae</taxon>
        <taxon>Xanthobacter</taxon>
    </lineage>
</organism>
<dbReference type="EMBL" id="JAVDPY010000005">
    <property type="protein sequence ID" value="MDR6334793.1"/>
    <property type="molecule type" value="Genomic_DNA"/>
</dbReference>
<dbReference type="InterPro" id="IPR014762">
    <property type="entry name" value="DNA_mismatch_repair_CS"/>
</dbReference>
<dbReference type="SUPFAM" id="SSF55874">
    <property type="entry name" value="ATPase domain of HSP90 chaperone/DNA topoisomerase II/histidine kinase"/>
    <property type="match status" value="1"/>
</dbReference>
<protein>
    <recommendedName>
        <fullName evidence="2 5">DNA mismatch repair protein MutL</fullName>
    </recommendedName>
</protein>
<dbReference type="GO" id="GO:0030983">
    <property type="term" value="F:mismatched DNA binding"/>
    <property type="evidence" value="ECO:0007669"/>
    <property type="project" value="InterPro"/>
</dbReference>
<dbReference type="SUPFAM" id="SSF54211">
    <property type="entry name" value="Ribosomal protein S5 domain 2-like"/>
    <property type="match status" value="1"/>
</dbReference>
<dbReference type="AlphaFoldDB" id="A0A9W6CMM9"/>
<dbReference type="SMART" id="SM00853">
    <property type="entry name" value="MutL_C"/>
    <property type="match status" value="1"/>
</dbReference>
<comment type="caution">
    <text evidence="8">The sequence shown here is derived from an EMBL/GenBank/DDBJ whole genome shotgun (WGS) entry which is preliminary data.</text>
</comment>
<dbReference type="PANTHER" id="PTHR10073:SF12">
    <property type="entry name" value="DNA MISMATCH REPAIR PROTEIN MLH1"/>
    <property type="match status" value="1"/>
</dbReference>
<dbReference type="EMBL" id="BSDO01000004">
    <property type="protein sequence ID" value="GLI23185.1"/>
    <property type="molecule type" value="Genomic_DNA"/>
</dbReference>
<dbReference type="Proteomes" id="UP001245370">
    <property type="component" value="Unassembled WGS sequence"/>
</dbReference>
<dbReference type="Pfam" id="PF01119">
    <property type="entry name" value="DNA_mis_repair"/>
    <property type="match status" value="1"/>
</dbReference>
<dbReference type="InterPro" id="IPR042121">
    <property type="entry name" value="MutL_C_regsub"/>
</dbReference>
<evidence type="ECO:0000313" key="10">
    <source>
        <dbReference type="Proteomes" id="UP001144397"/>
    </source>
</evidence>
<dbReference type="RefSeq" id="WP_281808067.1">
    <property type="nucleotide sequence ID" value="NZ_BSDO01000004.1"/>
</dbReference>
<dbReference type="InterPro" id="IPR042120">
    <property type="entry name" value="MutL_C_dimsub"/>
</dbReference>
<evidence type="ECO:0000259" key="7">
    <source>
        <dbReference type="SMART" id="SM01340"/>
    </source>
</evidence>
<accession>A0A9W6CMM9</accession>
<evidence type="ECO:0000313" key="8">
    <source>
        <dbReference type="EMBL" id="GLI23185.1"/>
    </source>
</evidence>
<evidence type="ECO:0000256" key="3">
    <source>
        <dbReference type="ARBA" id="ARBA00022763"/>
    </source>
</evidence>
<dbReference type="GO" id="GO:0140664">
    <property type="term" value="F:ATP-dependent DNA damage sensor activity"/>
    <property type="evidence" value="ECO:0007669"/>
    <property type="project" value="InterPro"/>
</dbReference>
<dbReference type="InterPro" id="IPR014790">
    <property type="entry name" value="MutL_C"/>
</dbReference>
<dbReference type="GO" id="GO:0006298">
    <property type="term" value="P:mismatch repair"/>
    <property type="evidence" value="ECO:0007669"/>
    <property type="project" value="UniProtKB-UniRule"/>
</dbReference>